<dbReference type="EMBL" id="JACGCM010000628">
    <property type="protein sequence ID" value="KAF6169749.1"/>
    <property type="molecule type" value="Genomic_DNA"/>
</dbReference>
<name>A0A7J7NRF5_9MAGN</name>
<comment type="caution">
    <text evidence="2">The sequence shown here is derived from an EMBL/GenBank/DDBJ whole genome shotgun (WGS) entry which is preliminary data.</text>
</comment>
<organism evidence="2 3">
    <name type="scientific">Kingdonia uniflora</name>
    <dbReference type="NCBI Taxonomy" id="39325"/>
    <lineage>
        <taxon>Eukaryota</taxon>
        <taxon>Viridiplantae</taxon>
        <taxon>Streptophyta</taxon>
        <taxon>Embryophyta</taxon>
        <taxon>Tracheophyta</taxon>
        <taxon>Spermatophyta</taxon>
        <taxon>Magnoliopsida</taxon>
        <taxon>Ranunculales</taxon>
        <taxon>Circaeasteraceae</taxon>
        <taxon>Kingdonia</taxon>
    </lineage>
</organism>
<gene>
    <name evidence="2" type="ORF">GIB67_004141</name>
</gene>
<reference evidence="2 3" key="1">
    <citation type="journal article" date="2020" name="IScience">
        <title>Genome Sequencing of the Endangered Kingdonia uniflora (Circaeasteraceae, Ranunculales) Reveals Potential Mechanisms of Evolutionary Specialization.</title>
        <authorList>
            <person name="Sun Y."/>
            <person name="Deng T."/>
            <person name="Zhang A."/>
            <person name="Moore M.J."/>
            <person name="Landis J.B."/>
            <person name="Lin N."/>
            <person name="Zhang H."/>
            <person name="Zhang X."/>
            <person name="Huang J."/>
            <person name="Zhang X."/>
            <person name="Sun H."/>
            <person name="Wang H."/>
        </authorList>
    </citation>
    <scope>NUCLEOTIDE SEQUENCE [LARGE SCALE GENOMIC DNA]</scope>
    <source>
        <strain evidence="2">TB1705</strain>
        <tissue evidence="2">Leaf</tissue>
    </source>
</reference>
<evidence type="ECO:0000313" key="2">
    <source>
        <dbReference type="EMBL" id="KAF6169749.1"/>
    </source>
</evidence>
<keyword evidence="3" id="KW-1185">Reference proteome</keyword>
<evidence type="ECO:0000256" key="1">
    <source>
        <dbReference type="SAM" id="MobiDB-lite"/>
    </source>
</evidence>
<dbReference type="AlphaFoldDB" id="A0A7J7NRF5"/>
<accession>A0A7J7NRF5</accession>
<sequence>FRVWVCSGDQRGASSNSDTSVSQVFPKEGIRGGHRATSFGGRRSSRVLVVSIETRASNGATVWRPLNIPIGKMHFKPWQSEIHSLFRLEKIGG</sequence>
<feature type="region of interest" description="Disordered" evidence="1">
    <location>
        <begin position="1"/>
        <end position="39"/>
    </location>
</feature>
<feature type="compositionally biased region" description="Polar residues" evidence="1">
    <location>
        <begin position="12"/>
        <end position="23"/>
    </location>
</feature>
<dbReference type="Proteomes" id="UP000541444">
    <property type="component" value="Unassembled WGS sequence"/>
</dbReference>
<feature type="non-terminal residue" evidence="2">
    <location>
        <position position="93"/>
    </location>
</feature>
<protein>
    <submittedName>
        <fullName evidence="2">Uncharacterized protein</fullName>
    </submittedName>
</protein>
<evidence type="ECO:0000313" key="3">
    <source>
        <dbReference type="Proteomes" id="UP000541444"/>
    </source>
</evidence>
<proteinExistence type="predicted"/>